<reference evidence="2 3" key="1">
    <citation type="submission" date="2019-10" db="EMBL/GenBank/DDBJ databases">
        <authorList>
            <person name="Palmer J.M."/>
        </authorList>
    </citation>
    <scope>NUCLEOTIDE SEQUENCE [LARGE SCALE GENOMIC DNA]</scope>
    <source>
        <strain evidence="2 3">TWF694</strain>
    </source>
</reference>
<dbReference type="InterPro" id="IPR001810">
    <property type="entry name" value="F-box_dom"/>
</dbReference>
<dbReference type="EMBL" id="JAVHJO010000003">
    <property type="protein sequence ID" value="KAK6541567.1"/>
    <property type="molecule type" value="Genomic_DNA"/>
</dbReference>
<comment type="caution">
    <text evidence="2">The sequence shown here is derived from an EMBL/GenBank/DDBJ whole genome shotgun (WGS) entry which is preliminary data.</text>
</comment>
<accession>A0AAV9XKY7</accession>
<name>A0AAV9XKY7_9PEZI</name>
<dbReference type="Gene3D" id="1.20.1280.50">
    <property type="match status" value="1"/>
</dbReference>
<protein>
    <recommendedName>
        <fullName evidence="1">F-box domain-containing protein</fullName>
    </recommendedName>
</protein>
<sequence>MASVSILAPFPLAANVVPLTQQKLDQPSPPITTPPLFTIPAEIHIHIGSYLSVGDQISASQTCTQWRNILLHSKYLRTSRYPSWSSKPSADLGPKIPSTHKILSVHNFETVGFQNNVEPLSGLMCLVRGKSVAGYHYLTDSENGNGQSQDGICIYDISKLSFLDEALFSPVMCAAMNSKKTKPYPYHNSIGNGNNKTGGKDPVNQYNLRLYVKNRSYMYRTNWSKKFNLDESTTVRKVIGTIVEEANDELLEWDIYGGKNVSRGNNGEDHGCWIRVFLIRNPPEREEIAVCVTRSPFYSVL</sequence>
<dbReference type="Proteomes" id="UP001365542">
    <property type="component" value="Unassembled WGS sequence"/>
</dbReference>
<dbReference type="InterPro" id="IPR036047">
    <property type="entry name" value="F-box-like_dom_sf"/>
</dbReference>
<proteinExistence type="predicted"/>
<dbReference type="Pfam" id="PF12937">
    <property type="entry name" value="F-box-like"/>
    <property type="match status" value="1"/>
</dbReference>
<dbReference type="SUPFAM" id="SSF81383">
    <property type="entry name" value="F-box domain"/>
    <property type="match status" value="1"/>
</dbReference>
<gene>
    <name evidence="2" type="ORF">TWF694_007370</name>
</gene>
<evidence type="ECO:0000313" key="2">
    <source>
        <dbReference type="EMBL" id="KAK6541567.1"/>
    </source>
</evidence>
<dbReference type="PROSITE" id="PS50181">
    <property type="entry name" value="FBOX"/>
    <property type="match status" value="1"/>
</dbReference>
<dbReference type="AlphaFoldDB" id="A0AAV9XKY7"/>
<keyword evidence="3" id="KW-1185">Reference proteome</keyword>
<feature type="domain" description="F-box" evidence="1">
    <location>
        <begin position="33"/>
        <end position="79"/>
    </location>
</feature>
<evidence type="ECO:0000259" key="1">
    <source>
        <dbReference type="PROSITE" id="PS50181"/>
    </source>
</evidence>
<evidence type="ECO:0000313" key="3">
    <source>
        <dbReference type="Proteomes" id="UP001365542"/>
    </source>
</evidence>
<organism evidence="2 3">
    <name type="scientific">Orbilia ellipsospora</name>
    <dbReference type="NCBI Taxonomy" id="2528407"/>
    <lineage>
        <taxon>Eukaryota</taxon>
        <taxon>Fungi</taxon>
        <taxon>Dikarya</taxon>
        <taxon>Ascomycota</taxon>
        <taxon>Pezizomycotina</taxon>
        <taxon>Orbiliomycetes</taxon>
        <taxon>Orbiliales</taxon>
        <taxon>Orbiliaceae</taxon>
        <taxon>Orbilia</taxon>
    </lineage>
</organism>